<keyword evidence="2" id="KW-0268">Exocytosis</keyword>
<keyword evidence="6" id="KW-1185">Reference proteome</keyword>
<dbReference type="InterPro" id="IPR013905">
    <property type="entry name" value="Lgl_C_dom"/>
</dbReference>
<dbReference type="AlphaFoldDB" id="A0A0J9XHR0"/>
<dbReference type="SMART" id="SM00320">
    <property type="entry name" value="WD40"/>
    <property type="match status" value="7"/>
</dbReference>
<dbReference type="OrthoDB" id="19944at2759"/>
<dbReference type="Proteomes" id="UP000242525">
    <property type="component" value="Unassembled WGS sequence"/>
</dbReference>
<name>A0A0J9XHR0_GEOCN</name>
<keyword evidence="3" id="KW-0853">WD repeat</keyword>
<dbReference type="InterPro" id="IPR036322">
    <property type="entry name" value="WD40_repeat_dom_sf"/>
</dbReference>
<dbReference type="Pfam" id="PF08596">
    <property type="entry name" value="Lgl_C"/>
    <property type="match status" value="1"/>
</dbReference>
<dbReference type="InterPro" id="IPR001680">
    <property type="entry name" value="WD40_rpt"/>
</dbReference>
<dbReference type="EMBL" id="CCBN010000018">
    <property type="protein sequence ID" value="CDO56957.1"/>
    <property type="molecule type" value="Genomic_DNA"/>
</dbReference>
<feature type="domain" description="Lethal giant larvae (Lgl)-like C-terminal" evidence="4">
    <location>
        <begin position="505"/>
        <end position="893"/>
    </location>
</feature>
<dbReference type="GO" id="GO:0006893">
    <property type="term" value="P:Golgi to plasma membrane transport"/>
    <property type="evidence" value="ECO:0007669"/>
    <property type="project" value="TreeGrafter"/>
</dbReference>
<evidence type="ECO:0000256" key="1">
    <source>
        <dbReference type="ARBA" id="ARBA00008070"/>
    </source>
</evidence>
<feature type="repeat" description="WD" evidence="3">
    <location>
        <begin position="237"/>
        <end position="266"/>
    </location>
</feature>
<sequence length="974" mass="107809">MSVFSRIKTITEADLSLALAPSIFKIDDLARYGFKGKPMSMAFDPVQSLFAVGSENGFIRVFGQHNVDVEFALAKPTPIEYLRIVKSAYLVAVDAARTITVFNMDTREEVSSHVLYSNVSAVASDPAMDWLFVGLENGQIVVYDIDRGIMSNFRIDNLQKSLMEKLRLSPVIHIAIHPRDPSLILVCYTETAIVFNIIKQEIVFGLRYEVPAGAPGGDTDPMVIGQYRYPPLLKALWHPNGHHILTAHFDGSIVFWDATEGHLLHARTLIDTDVNIPRKTNTPTSGEYSIISDISWNCTQNPEDISILVAGGHRFEGAVPGLTMLDFGVTPSIAMTSYQAMGDFYRNPKRQRIFPIPDNTEVVDFIMIPRDNPYYAGCYNPHAVIAFLNTGEFTSITYPDGLPVTTIGSFPSAFSWIQPYVTAITATPVPRIQLLGMLGAVAPIEPFFIGGAPARRHLRKFDLRNALCNGHLDGTIRIWDASHGELETAKVFEISVSETLRRHTNLAIKKISFSGALTSIASVLENGDVIVYKFGNGKKLDPSRFIENLDLSDQVPQLQDIRSRTNLQKDGFLPMFLLNNIYLSEVTCIVNSDLGFLAIGYRNGHVVVVDQRGPAIIYSDSISNLTVKKSAFKKKTVGSSEYPTALEFGIYALGDDKYSSIVFSVGSSGGNVFAFRVLPSNGGFGVHFDSSMAATTGPVNKLIPINLVNGTPAIGRVQEMEQLAQGILIHGGLIIVSTTEVRIVKQPKHKLSHRTDIEPIATSGVSFLREKDTLVLTCISRSGNLHYFGLPSLKEIYVQKLPFWTNPEYIGESIILPNGDIIVRQDKITAALINIWGKGIQQSDIPSDILYDAMKIMPPRPTISTIQWLKGRPVATVDDVDELLGGPRRPPSKFMIEQEQAQNEQRRLVEEKTKRQARTNSYNKNNYGGGIMNSISSTLDDLEESTNQYFNTLNETVKDGQNSMLKSALKNKFF</sequence>
<dbReference type="Gene3D" id="2.130.10.10">
    <property type="entry name" value="YVTN repeat-like/Quinoprotein amine dehydrogenase"/>
    <property type="match status" value="2"/>
</dbReference>
<organism evidence="5 6">
    <name type="scientific">Geotrichum candidum</name>
    <name type="common">Oospora lactis</name>
    <name type="synonym">Dipodascus geotrichum</name>
    <dbReference type="NCBI Taxonomy" id="1173061"/>
    <lineage>
        <taxon>Eukaryota</taxon>
        <taxon>Fungi</taxon>
        <taxon>Dikarya</taxon>
        <taxon>Ascomycota</taxon>
        <taxon>Saccharomycotina</taxon>
        <taxon>Dipodascomycetes</taxon>
        <taxon>Dipodascales</taxon>
        <taxon>Dipodascaceae</taxon>
        <taxon>Geotrichum</taxon>
    </lineage>
</organism>
<dbReference type="GO" id="GO:0019905">
    <property type="term" value="F:syntaxin binding"/>
    <property type="evidence" value="ECO:0007669"/>
    <property type="project" value="TreeGrafter"/>
</dbReference>
<evidence type="ECO:0000256" key="3">
    <source>
        <dbReference type="PROSITE-ProRule" id="PRU00221"/>
    </source>
</evidence>
<evidence type="ECO:0000313" key="5">
    <source>
        <dbReference type="EMBL" id="CDO56957.1"/>
    </source>
</evidence>
<evidence type="ECO:0000313" key="6">
    <source>
        <dbReference type="Proteomes" id="UP000242525"/>
    </source>
</evidence>
<dbReference type="GO" id="GO:0006887">
    <property type="term" value="P:exocytosis"/>
    <property type="evidence" value="ECO:0007669"/>
    <property type="project" value="UniProtKB-KW"/>
</dbReference>
<dbReference type="GO" id="GO:0005096">
    <property type="term" value="F:GTPase activator activity"/>
    <property type="evidence" value="ECO:0007669"/>
    <property type="project" value="TreeGrafter"/>
</dbReference>
<dbReference type="GO" id="GO:0005886">
    <property type="term" value="C:plasma membrane"/>
    <property type="evidence" value="ECO:0007669"/>
    <property type="project" value="TreeGrafter"/>
</dbReference>
<gene>
    <name evidence="5" type="ORF">BN980_GECA18s00131g</name>
</gene>
<evidence type="ECO:0000256" key="2">
    <source>
        <dbReference type="ARBA" id="ARBA00022483"/>
    </source>
</evidence>
<dbReference type="PANTHER" id="PTHR10241">
    <property type="entry name" value="LETHAL 2 GIANT LARVAE PROTEIN"/>
    <property type="match status" value="1"/>
</dbReference>
<dbReference type="GO" id="GO:0045159">
    <property type="term" value="F:myosin II binding"/>
    <property type="evidence" value="ECO:0007669"/>
    <property type="project" value="TreeGrafter"/>
</dbReference>
<protein>
    <submittedName>
        <fullName evidence="5">Similar to Saccharomyces cerevisiae YPR032W SRO7 Effector of Rab GTPase Sec4p</fullName>
    </submittedName>
</protein>
<dbReference type="PROSITE" id="PS50082">
    <property type="entry name" value="WD_REPEATS_2"/>
    <property type="match status" value="1"/>
</dbReference>
<dbReference type="PANTHER" id="PTHR10241:SF25">
    <property type="entry name" value="TOMOSYN, ISOFORM C"/>
    <property type="match status" value="1"/>
</dbReference>
<reference evidence="5" key="1">
    <citation type="submission" date="2014-03" db="EMBL/GenBank/DDBJ databases">
        <authorList>
            <person name="Casaregola S."/>
        </authorList>
    </citation>
    <scope>NUCLEOTIDE SEQUENCE [LARGE SCALE GENOMIC DNA]</scope>
    <source>
        <strain evidence="5">CLIB 918</strain>
    </source>
</reference>
<accession>A0A0J9XHR0</accession>
<dbReference type="InterPro" id="IPR015943">
    <property type="entry name" value="WD40/YVTN_repeat-like_dom_sf"/>
</dbReference>
<dbReference type="STRING" id="1173061.A0A0J9XHR0"/>
<dbReference type="Pfam" id="PF00400">
    <property type="entry name" value="WD40"/>
    <property type="match status" value="1"/>
</dbReference>
<comment type="similarity">
    <text evidence="1">Belongs to the WD repeat L(2)GL family.</text>
</comment>
<comment type="caution">
    <text evidence="5">The sequence shown here is derived from an EMBL/GenBank/DDBJ whole genome shotgun (WGS) entry which is preliminary data.</text>
</comment>
<evidence type="ECO:0000259" key="4">
    <source>
        <dbReference type="Pfam" id="PF08596"/>
    </source>
</evidence>
<dbReference type="GO" id="GO:0005737">
    <property type="term" value="C:cytoplasm"/>
    <property type="evidence" value="ECO:0007669"/>
    <property type="project" value="TreeGrafter"/>
</dbReference>
<proteinExistence type="inferred from homology"/>
<dbReference type="SUPFAM" id="SSF50978">
    <property type="entry name" value="WD40 repeat-like"/>
    <property type="match status" value="2"/>
</dbReference>
<dbReference type="SUPFAM" id="SSF69322">
    <property type="entry name" value="Tricorn protease domain 2"/>
    <property type="match status" value="1"/>
</dbReference>